<dbReference type="EMBL" id="AZIL01002193">
    <property type="protein sequence ID" value="EWM22391.1"/>
    <property type="molecule type" value="Genomic_DNA"/>
</dbReference>
<organism evidence="2 3">
    <name type="scientific">Nannochloropsis gaditana</name>
    <dbReference type="NCBI Taxonomy" id="72520"/>
    <lineage>
        <taxon>Eukaryota</taxon>
        <taxon>Sar</taxon>
        <taxon>Stramenopiles</taxon>
        <taxon>Ochrophyta</taxon>
        <taxon>Eustigmatophyceae</taxon>
        <taxon>Eustigmatales</taxon>
        <taxon>Monodopsidaceae</taxon>
        <taxon>Nannochloropsis</taxon>
    </lineage>
</organism>
<reference evidence="2 3" key="1">
    <citation type="journal article" date="2014" name="Mol. Plant">
        <title>Chromosome Scale Genome Assembly and Transcriptome Profiling of Nannochloropsis gaditana in Nitrogen Depletion.</title>
        <authorList>
            <person name="Corteggiani Carpinelli E."/>
            <person name="Telatin A."/>
            <person name="Vitulo N."/>
            <person name="Forcato C."/>
            <person name="D'Angelo M."/>
            <person name="Schiavon R."/>
            <person name="Vezzi A."/>
            <person name="Giacometti G.M."/>
            <person name="Morosinotto T."/>
            <person name="Valle G."/>
        </authorList>
    </citation>
    <scope>NUCLEOTIDE SEQUENCE [LARGE SCALE GENOMIC DNA]</scope>
    <source>
        <strain evidence="2 3">B-31</strain>
    </source>
</reference>
<comment type="caution">
    <text evidence="2">The sequence shown here is derived from an EMBL/GenBank/DDBJ whole genome shotgun (WGS) entry which is preliminary data.</text>
</comment>
<dbReference type="Proteomes" id="UP000019335">
    <property type="component" value="Unassembled WGS sequence"/>
</dbReference>
<dbReference type="OrthoDB" id="4518at2759"/>
<keyword evidence="3" id="KW-1185">Reference proteome</keyword>
<proteinExistence type="predicted"/>
<dbReference type="AlphaFoldDB" id="W7TPR0"/>
<keyword evidence="1" id="KW-1133">Transmembrane helix</keyword>
<dbReference type="PANTHER" id="PTHR47380:SF4">
    <property type="entry name" value="OS02G0533000 PROTEIN"/>
    <property type="match status" value="1"/>
</dbReference>
<feature type="transmembrane region" description="Helical" evidence="1">
    <location>
        <begin position="185"/>
        <end position="209"/>
    </location>
</feature>
<keyword evidence="1" id="KW-0812">Transmembrane</keyword>
<evidence type="ECO:0000313" key="2">
    <source>
        <dbReference type="EMBL" id="EWM22391.1"/>
    </source>
</evidence>
<evidence type="ECO:0000256" key="1">
    <source>
        <dbReference type="SAM" id="Phobius"/>
    </source>
</evidence>
<accession>W7TPR0</accession>
<keyword evidence="1" id="KW-0472">Membrane</keyword>
<feature type="transmembrane region" description="Helical" evidence="1">
    <location>
        <begin position="473"/>
        <end position="494"/>
    </location>
</feature>
<dbReference type="InterPro" id="IPR044200">
    <property type="entry name" value="At5g03900-like"/>
</dbReference>
<protein>
    <recommendedName>
        <fullName evidence="4">Iron-sulfur cluster biosynthesis family protein</fullName>
    </recommendedName>
</protein>
<evidence type="ECO:0000313" key="3">
    <source>
        <dbReference type="Proteomes" id="UP000019335"/>
    </source>
</evidence>
<evidence type="ECO:0008006" key="4">
    <source>
        <dbReference type="Google" id="ProtNLM"/>
    </source>
</evidence>
<gene>
    <name evidence="2" type="ORF">Naga_100067g3</name>
</gene>
<feature type="transmembrane region" description="Helical" evidence="1">
    <location>
        <begin position="12"/>
        <end position="31"/>
    </location>
</feature>
<name>W7TPR0_9STRA</name>
<dbReference type="PANTHER" id="PTHR47380">
    <property type="entry name" value="OS02G0533000 PROTEIN"/>
    <property type="match status" value="1"/>
</dbReference>
<feature type="transmembrane region" description="Helical" evidence="1">
    <location>
        <begin position="514"/>
        <end position="532"/>
    </location>
</feature>
<sequence length="652" mass="71417">MQRRRQERIIMIISYISVLGVAFMPGATRAFRPPLLGPPLRAPEATSPSVSILTHQFPERRAWSKHALCSAYQPFDRRSRTRLGLGTLASEQLMIPPPEKILAAVEKAGGRVTVQDVAALAGEDLAVAQKGLVKLAALVEGDLEVGKDGDLVYNFPRNFRTALRTRSFTQQAKELWLKLWPSLFYVTRVSFGLCLILSIVLVFATIAFAGSATQGGDREDDRRRDRGGFGGGMGMYFGPSPFDFFYYRPYGYYYATGSQGRGREGEPAEMGFLESCFSYIFGDGDPNAGLEEERYREIAGVIRRNGGAVVAEQLAPYLDVPAPPDPTAYATGGGGALTAVVDESFVLPILTRLNGRPEVTSEGDIIYVFPEFMTSAVEEGRERGREALDAGWARQVRVDEEVRQYQGLSASEIRQALLVKRVPVQDCFDKASLLERLKGFLLSAPSTAQALGEAPYLSEQPVPFSLAPTTNRVFAGILGVANLGGAIVLGDILSKYSAMYGSTGLPGLLGLSQALYPALIVYAVGFNLIPFLRSRWLNLKNAEIARRNEARQSWAGILGRAVGPLYEKILAARHYRSNLKVIKKEDVLYTSGKSVAEQSNREKGVEGHFCEAIDGHCGGVKVVSQMGKVRYDGQRLDERRGRQYSPGKQSQA</sequence>